<dbReference type="InterPro" id="IPR039425">
    <property type="entry name" value="RNA_pol_sigma-70-like"/>
</dbReference>
<reference evidence="8" key="1">
    <citation type="submission" date="2020-04" db="EMBL/GenBank/DDBJ databases">
        <authorList>
            <person name="Zhang T."/>
        </authorList>
    </citation>
    <scope>NUCLEOTIDE SEQUENCE</scope>
    <source>
        <strain evidence="8">HKST-UBA02</strain>
    </source>
</reference>
<dbReference type="SUPFAM" id="SSF88659">
    <property type="entry name" value="Sigma3 and sigma4 domains of RNA polymerase sigma factors"/>
    <property type="match status" value="1"/>
</dbReference>
<comment type="caution">
    <text evidence="8">The sequence shown here is derived from an EMBL/GenBank/DDBJ whole genome shotgun (WGS) entry which is preliminary data.</text>
</comment>
<organism evidence="8 9">
    <name type="scientific">Eiseniibacteriota bacterium</name>
    <dbReference type="NCBI Taxonomy" id="2212470"/>
    <lineage>
        <taxon>Bacteria</taxon>
        <taxon>Candidatus Eiseniibacteriota</taxon>
    </lineage>
</organism>
<evidence type="ECO:0000313" key="9">
    <source>
        <dbReference type="Proteomes" id="UP000739538"/>
    </source>
</evidence>
<dbReference type="GO" id="GO:0006352">
    <property type="term" value="P:DNA-templated transcription initiation"/>
    <property type="evidence" value="ECO:0007669"/>
    <property type="project" value="InterPro"/>
</dbReference>
<feature type="domain" description="RNA polymerase sigma-70 region 2" evidence="6">
    <location>
        <begin position="12"/>
        <end position="85"/>
    </location>
</feature>
<evidence type="ECO:0000259" key="6">
    <source>
        <dbReference type="Pfam" id="PF04542"/>
    </source>
</evidence>
<evidence type="ECO:0000259" key="7">
    <source>
        <dbReference type="Pfam" id="PF08281"/>
    </source>
</evidence>
<dbReference type="Pfam" id="PF04542">
    <property type="entry name" value="Sigma70_r2"/>
    <property type="match status" value="1"/>
</dbReference>
<sequence>MQRGDDEAYARLMDSFAPLLRRWAHGRLSDRARGAVETEDLVQETLLAVHRKMDTIEAAHPGAFWLYLRRTIQRRLANAGRDATRRPSADVDAEKLDLPSDADPDLFDYERALAKLSDEQRAIVILRLEFGLSHQESATALGLPSADAARMRTARAVATLAEYMS</sequence>
<gene>
    <name evidence="8" type="ORF">KDA27_25085</name>
</gene>
<evidence type="ECO:0000256" key="1">
    <source>
        <dbReference type="ARBA" id="ARBA00010641"/>
    </source>
</evidence>
<dbReference type="InterPro" id="IPR036388">
    <property type="entry name" value="WH-like_DNA-bd_sf"/>
</dbReference>
<dbReference type="PANTHER" id="PTHR43133">
    <property type="entry name" value="RNA POLYMERASE ECF-TYPE SIGMA FACTO"/>
    <property type="match status" value="1"/>
</dbReference>
<dbReference type="InterPro" id="IPR013249">
    <property type="entry name" value="RNA_pol_sigma70_r4_t2"/>
</dbReference>
<evidence type="ECO:0000256" key="4">
    <source>
        <dbReference type="ARBA" id="ARBA00023125"/>
    </source>
</evidence>
<protein>
    <submittedName>
        <fullName evidence="8">Sigma-70 family RNA polymerase sigma factor</fullName>
    </submittedName>
</protein>
<accession>A0A956NGR1</accession>
<dbReference type="AlphaFoldDB" id="A0A956NGR1"/>
<dbReference type="SUPFAM" id="SSF88946">
    <property type="entry name" value="Sigma2 domain of RNA polymerase sigma factors"/>
    <property type="match status" value="1"/>
</dbReference>
<dbReference type="GO" id="GO:0003677">
    <property type="term" value="F:DNA binding"/>
    <property type="evidence" value="ECO:0007669"/>
    <property type="project" value="UniProtKB-KW"/>
</dbReference>
<name>A0A956NGR1_UNCEI</name>
<dbReference type="Gene3D" id="1.10.10.10">
    <property type="entry name" value="Winged helix-like DNA-binding domain superfamily/Winged helix DNA-binding domain"/>
    <property type="match status" value="1"/>
</dbReference>
<dbReference type="InterPro" id="IPR007627">
    <property type="entry name" value="RNA_pol_sigma70_r2"/>
</dbReference>
<evidence type="ECO:0000313" key="8">
    <source>
        <dbReference type="EMBL" id="MCA9759092.1"/>
    </source>
</evidence>
<dbReference type="GO" id="GO:0016987">
    <property type="term" value="F:sigma factor activity"/>
    <property type="evidence" value="ECO:0007669"/>
    <property type="project" value="UniProtKB-KW"/>
</dbReference>
<dbReference type="Proteomes" id="UP000739538">
    <property type="component" value="Unassembled WGS sequence"/>
</dbReference>
<evidence type="ECO:0000256" key="5">
    <source>
        <dbReference type="ARBA" id="ARBA00023163"/>
    </source>
</evidence>
<keyword evidence="3" id="KW-0731">Sigma factor</keyword>
<comment type="similarity">
    <text evidence="1">Belongs to the sigma-70 factor family. ECF subfamily.</text>
</comment>
<dbReference type="EMBL" id="JAGQHS010000263">
    <property type="protein sequence ID" value="MCA9759092.1"/>
    <property type="molecule type" value="Genomic_DNA"/>
</dbReference>
<proteinExistence type="inferred from homology"/>
<keyword evidence="4" id="KW-0238">DNA-binding</keyword>
<reference evidence="8" key="2">
    <citation type="journal article" date="2021" name="Microbiome">
        <title>Successional dynamics and alternative stable states in a saline activated sludge microbial community over 9 years.</title>
        <authorList>
            <person name="Wang Y."/>
            <person name="Ye J."/>
            <person name="Ju F."/>
            <person name="Liu L."/>
            <person name="Boyd J.A."/>
            <person name="Deng Y."/>
            <person name="Parks D.H."/>
            <person name="Jiang X."/>
            <person name="Yin X."/>
            <person name="Woodcroft B.J."/>
            <person name="Tyson G.W."/>
            <person name="Hugenholtz P."/>
            <person name="Polz M.F."/>
            <person name="Zhang T."/>
        </authorList>
    </citation>
    <scope>NUCLEOTIDE SEQUENCE</scope>
    <source>
        <strain evidence="8">HKST-UBA02</strain>
    </source>
</reference>
<dbReference type="PANTHER" id="PTHR43133:SF58">
    <property type="entry name" value="ECF RNA POLYMERASE SIGMA FACTOR SIGD"/>
    <property type="match status" value="1"/>
</dbReference>
<dbReference type="NCBIfam" id="TIGR02937">
    <property type="entry name" value="sigma70-ECF"/>
    <property type="match status" value="1"/>
</dbReference>
<dbReference type="InterPro" id="IPR013324">
    <property type="entry name" value="RNA_pol_sigma_r3/r4-like"/>
</dbReference>
<evidence type="ECO:0000256" key="3">
    <source>
        <dbReference type="ARBA" id="ARBA00023082"/>
    </source>
</evidence>
<dbReference type="InterPro" id="IPR013325">
    <property type="entry name" value="RNA_pol_sigma_r2"/>
</dbReference>
<dbReference type="Gene3D" id="1.10.1740.10">
    <property type="match status" value="1"/>
</dbReference>
<dbReference type="Pfam" id="PF08281">
    <property type="entry name" value="Sigma70_r4_2"/>
    <property type="match status" value="1"/>
</dbReference>
<keyword evidence="2" id="KW-0805">Transcription regulation</keyword>
<keyword evidence="5" id="KW-0804">Transcription</keyword>
<feature type="domain" description="RNA polymerase sigma factor 70 region 4 type 2" evidence="7">
    <location>
        <begin position="109"/>
        <end position="146"/>
    </location>
</feature>
<dbReference type="InterPro" id="IPR014284">
    <property type="entry name" value="RNA_pol_sigma-70_dom"/>
</dbReference>
<evidence type="ECO:0000256" key="2">
    <source>
        <dbReference type="ARBA" id="ARBA00023015"/>
    </source>
</evidence>